<dbReference type="VEuPathDB" id="FungiDB:RhiirFUN_011866"/>
<reference evidence="1 4" key="1">
    <citation type="submission" date="2016-04" db="EMBL/GenBank/DDBJ databases">
        <title>Genome analyses suggest a sexual origin of heterokaryosis in a supposedly ancient asexual fungus.</title>
        <authorList>
            <person name="Ropars J."/>
            <person name="Sedzielewska K."/>
            <person name="Noel J."/>
            <person name="Charron P."/>
            <person name="Farinelli L."/>
            <person name="Marton T."/>
            <person name="Kruger M."/>
            <person name="Pelin A."/>
            <person name="Brachmann A."/>
            <person name="Corradi N."/>
        </authorList>
    </citation>
    <scope>NUCLEOTIDE SEQUENCE [LARGE SCALE GENOMIC DNA]</scope>
    <source>
        <strain evidence="1 4">A5</strain>
    </source>
</reference>
<gene>
    <name evidence="2" type="ORF">RhiirA1_420534</name>
    <name evidence="1" type="ORF">RhiirA5_357455</name>
</gene>
<dbReference type="AlphaFoldDB" id="A0A2I1EB12"/>
<reference evidence="2 3" key="3">
    <citation type="submission" date="2017-10" db="EMBL/GenBank/DDBJ databases">
        <title>Extensive intraspecific genome diversity in a model arbuscular mycorrhizal fungus.</title>
        <authorList>
            <person name="Chen E.C.H."/>
            <person name="Morin E."/>
            <person name="Baudet D."/>
            <person name="Noel J."/>
            <person name="Ndikumana S."/>
            <person name="Charron P."/>
            <person name="St-Onge C."/>
            <person name="Giorgi J."/>
            <person name="Grigoriev I.V."/>
            <person name="Roux C."/>
            <person name="Martin F.M."/>
            <person name="Corradi N."/>
        </authorList>
    </citation>
    <scope>NUCLEOTIDE SEQUENCE [LARGE SCALE GENOMIC DNA]</scope>
    <source>
        <strain evidence="2 3">A1</strain>
    </source>
</reference>
<dbReference type="OrthoDB" id="5330842at2759"/>
<dbReference type="Proteomes" id="UP000232688">
    <property type="component" value="Unassembled WGS sequence"/>
</dbReference>
<evidence type="ECO:0000313" key="2">
    <source>
        <dbReference type="EMBL" id="PKC65345.1"/>
    </source>
</evidence>
<organism evidence="2 3">
    <name type="scientific">Rhizophagus irregularis</name>
    <dbReference type="NCBI Taxonomy" id="588596"/>
    <lineage>
        <taxon>Eukaryota</taxon>
        <taxon>Fungi</taxon>
        <taxon>Fungi incertae sedis</taxon>
        <taxon>Mucoromycota</taxon>
        <taxon>Glomeromycotina</taxon>
        <taxon>Glomeromycetes</taxon>
        <taxon>Glomerales</taxon>
        <taxon>Glomeraceae</taxon>
        <taxon>Rhizophagus</taxon>
    </lineage>
</organism>
<dbReference type="VEuPathDB" id="FungiDB:RhiirA1_420534"/>
<dbReference type="Proteomes" id="UP000232722">
    <property type="component" value="Unassembled WGS sequence"/>
</dbReference>
<name>A0A2I1EB12_9GLOM</name>
<dbReference type="EMBL" id="LLXH01000551">
    <property type="protein sequence ID" value="PKC65345.1"/>
    <property type="molecule type" value="Genomic_DNA"/>
</dbReference>
<evidence type="ECO:0000313" key="3">
    <source>
        <dbReference type="Proteomes" id="UP000232688"/>
    </source>
</evidence>
<protein>
    <submittedName>
        <fullName evidence="2">Uncharacterized protein</fullName>
    </submittedName>
</protein>
<comment type="caution">
    <text evidence="2">The sequence shown here is derived from an EMBL/GenBank/DDBJ whole genome shotgun (WGS) entry which is preliminary data.</text>
</comment>
<sequence length="58" mass="6716">MSVFLVNTSATTLVAAQMTNITSKEKQNFLFDVNCSLEVQMKDFDENWWPLVSNIWTQ</sequence>
<dbReference type="EMBL" id="LLXJ01000514">
    <property type="protein sequence ID" value="PKC08803.1"/>
    <property type="molecule type" value="Genomic_DNA"/>
</dbReference>
<proteinExistence type="predicted"/>
<evidence type="ECO:0000313" key="1">
    <source>
        <dbReference type="EMBL" id="PKC08803.1"/>
    </source>
</evidence>
<evidence type="ECO:0000313" key="4">
    <source>
        <dbReference type="Proteomes" id="UP000232722"/>
    </source>
</evidence>
<reference evidence="2 3" key="4">
    <citation type="submission" date="2017-10" db="EMBL/GenBank/DDBJ databases">
        <title>Genome analyses suggest a sexual origin of heterokaryosis in a supposedly ancient asexual fungus.</title>
        <authorList>
            <person name="Corradi N."/>
            <person name="Sedzielewska K."/>
            <person name="Noel J."/>
            <person name="Charron P."/>
            <person name="Farinelli L."/>
            <person name="Marton T."/>
            <person name="Kruger M."/>
            <person name="Pelin A."/>
            <person name="Brachmann A."/>
            <person name="Corradi N."/>
        </authorList>
    </citation>
    <scope>NUCLEOTIDE SEQUENCE [LARGE SCALE GENOMIC DNA]</scope>
    <source>
        <strain evidence="2 3">A1</strain>
    </source>
</reference>
<reference evidence="1 4" key="2">
    <citation type="submission" date="2017-09" db="EMBL/GenBank/DDBJ databases">
        <title>Extensive intraspecific genome diversity in a model arbuscular mycorrhizal fungus.</title>
        <authorList>
            <person name="Chen E.C."/>
            <person name="Morin E."/>
            <person name="Beaudet D."/>
            <person name="Noel J."/>
            <person name="Ndikumana S."/>
            <person name="Charron P."/>
            <person name="St-Onge C."/>
            <person name="Giorgi J."/>
            <person name="Grigoriev I.V."/>
            <person name="Roux C."/>
            <person name="Martin F.M."/>
            <person name="Corradi N."/>
        </authorList>
    </citation>
    <scope>NUCLEOTIDE SEQUENCE [LARGE SCALE GENOMIC DNA]</scope>
    <source>
        <strain evidence="1 4">A5</strain>
    </source>
</reference>
<dbReference type="VEuPathDB" id="FungiDB:FUN_013958"/>
<accession>A0A2I1EB12</accession>